<dbReference type="RefSeq" id="WP_135661017.1">
    <property type="nucleotide sequence ID" value="NZ_SRMQ01000016.1"/>
</dbReference>
<organism evidence="2 3">
    <name type="scientific">Caproiciproducens galactitolivorans</name>
    <dbReference type="NCBI Taxonomy" id="642589"/>
    <lineage>
        <taxon>Bacteria</taxon>
        <taxon>Bacillati</taxon>
        <taxon>Bacillota</taxon>
        <taxon>Clostridia</taxon>
        <taxon>Eubacteriales</taxon>
        <taxon>Acutalibacteraceae</taxon>
        <taxon>Caproiciproducens</taxon>
    </lineage>
</organism>
<dbReference type="AlphaFoldDB" id="A0A4Z0XVM7"/>
<dbReference type="EMBL" id="SRMQ01000016">
    <property type="protein sequence ID" value="TGJ75479.1"/>
    <property type="molecule type" value="Genomic_DNA"/>
</dbReference>
<dbReference type="InterPro" id="IPR056937">
    <property type="entry name" value="YqbQ/XkdQ"/>
</dbReference>
<keyword evidence="3" id="KW-1185">Reference proteome</keyword>
<evidence type="ECO:0000259" key="1">
    <source>
        <dbReference type="Pfam" id="PF24032"/>
    </source>
</evidence>
<comment type="caution">
    <text evidence="2">The sequence shown here is derived from an EMBL/GenBank/DDBJ whole genome shotgun (WGS) entry which is preliminary data.</text>
</comment>
<reference evidence="2 3" key="1">
    <citation type="submission" date="2019-04" db="EMBL/GenBank/DDBJ databases">
        <authorList>
            <person name="Poehlein A."/>
            <person name="Bengelsdorf F.R."/>
            <person name="Duerre P."/>
            <person name="Daniel R."/>
        </authorList>
    </citation>
    <scope>NUCLEOTIDE SEQUENCE [LARGE SCALE GENOMIC DNA]</scope>
    <source>
        <strain evidence="2 3">BS-1</strain>
    </source>
</reference>
<sequence>MSVELLIETTNKKVYEISELVKSAEWVDSMNNGCSKFTFSYVATGPGIDNGTIVRFKYNGANIFYGVVFKHEVAKNKIVTATAYDLLRYCKAKDTIVINGDTATTLAKKMCNYFGLPVGTLTDTGYKLATAAQSDKTWLDIMYSAIGDTLRATGKWFVLRDEFGSICLRNLGELETNLILGDGSLCYDYSYSKSIDDDFYNEIKLAVDNEVTGKRDIYIAKDSASINKYGLLQYFDVMSFSSTSSSSGSQSKTDKAANEAKKKALAIQMANALLSLYNGETESFSMNCIGNTAIRAGSSFHAYLSEVGINKRLIVKSATHTFLPNHTMKLDVRI</sequence>
<evidence type="ECO:0000313" key="2">
    <source>
        <dbReference type="EMBL" id="TGJ75479.1"/>
    </source>
</evidence>
<dbReference type="Proteomes" id="UP000297714">
    <property type="component" value="Unassembled WGS sequence"/>
</dbReference>
<dbReference type="Pfam" id="PF24032">
    <property type="entry name" value="YQBQ"/>
    <property type="match status" value="1"/>
</dbReference>
<evidence type="ECO:0000313" key="3">
    <source>
        <dbReference type="Proteomes" id="UP000297714"/>
    </source>
</evidence>
<gene>
    <name evidence="2" type="ORF">CAGA_23580</name>
</gene>
<accession>A0A4Z0XVM7</accession>
<name>A0A4Z0XVM7_9FIRM</name>
<dbReference type="OrthoDB" id="1698671at2"/>
<dbReference type="SUPFAM" id="SSF69279">
    <property type="entry name" value="Phage tail proteins"/>
    <property type="match status" value="1"/>
</dbReference>
<proteinExistence type="predicted"/>
<protein>
    <recommendedName>
        <fullName evidence="1">YqbQ/XkdQ domain-containing protein</fullName>
    </recommendedName>
</protein>
<feature type="domain" description="YqbQ/XkdQ" evidence="1">
    <location>
        <begin position="25"/>
        <end position="333"/>
    </location>
</feature>